<name>A2FYU6_TRIV3</name>
<evidence type="ECO:0000256" key="1">
    <source>
        <dbReference type="SAM" id="Phobius"/>
    </source>
</evidence>
<sequence length="570" mass="65195">MFRHHQPQEFHNEDRKAYFVGGGIGSLSAAFFLIRDAKFKPENITIFEALHVNGGSMDGCGDPEHGYIIRGGRMFNLPTYECLQDMLKDIKSVHHPEKTAYEELHEFTHECKTHSNSRVVDHNRQKYDVRCMGFDMGDRLSLLALVNTDEDKLGKSKISEHFGPHFFTTNFWYMWATTFAFQPWHSAAEFRRYLLRFMHEFVRIETLEGVARSELNQYDSVILPLEKDLRAKDVVFENDSRVTDVDVSVDKTTDRKVAKSITITHSDGKTEQVNLREEDLIFIQNGSMTDAASVGTHTEPAKFLTKEDGTSWQLWEKLSKLSKDFGDPEPFFGCVPESVWQSFTVTINNDTSFFDQEIAWSGNEPGTGALVTFKDSNWLMSIVVAKQPHFLNQPPTTQVFWGYGLFPDRVGNFVHKRMIDCTGEEILEELIGHLRFDKSTIKNAICRPCIMPFITAQFMCRNRSDRPLPVPKGSVNIAFTSQFVEIPDDVVFTVEYSVRASQTAVYQLCGVKDRKIPRVHHYEYRPKFMVKALIKSFSHTAWQTCFRATLGAAAVGAVAYGVKKYLDSKK</sequence>
<protein>
    <submittedName>
        <fullName evidence="2">Myosin-cross-reactive antigen, putative</fullName>
    </submittedName>
</protein>
<feature type="transmembrane region" description="Helical" evidence="1">
    <location>
        <begin position="17"/>
        <end position="34"/>
    </location>
</feature>
<evidence type="ECO:0000313" key="2">
    <source>
        <dbReference type="EMBL" id="EAX89929.1"/>
    </source>
</evidence>
<dbReference type="PANTHER" id="PTHR37417">
    <property type="entry name" value="67 KDA MYOSIN-CROSS-REACTIVE ANTIGEN FAMILY PROTEIN (AFU_ORTHOLOGUE AFUA_5G09970)"/>
    <property type="match status" value="1"/>
</dbReference>
<dbReference type="GO" id="GO:0006631">
    <property type="term" value="P:fatty acid metabolic process"/>
    <property type="evidence" value="ECO:0007669"/>
    <property type="project" value="InterPro"/>
</dbReference>
<dbReference type="eggNOG" id="ENOG502QRWG">
    <property type="taxonomic scope" value="Eukaryota"/>
</dbReference>
<dbReference type="GO" id="GO:0050151">
    <property type="term" value="F:oleate hydratase activity"/>
    <property type="evidence" value="ECO:0007669"/>
    <property type="project" value="InterPro"/>
</dbReference>
<dbReference type="Gene3D" id="3.30.9.80">
    <property type="match status" value="1"/>
</dbReference>
<dbReference type="Gene3D" id="3.50.50.60">
    <property type="entry name" value="FAD/NAD(P)-binding domain"/>
    <property type="match status" value="2"/>
</dbReference>
<keyword evidence="1" id="KW-0812">Transmembrane</keyword>
<dbReference type="SUPFAM" id="SSF51905">
    <property type="entry name" value="FAD/NAD(P)-binding domain"/>
    <property type="match status" value="1"/>
</dbReference>
<evidence type="ECO:0000313" key="3">
    <source>
        <dbReference type="Proteomes" id="UP000001542"/>
    </source>
</evidence>
<reference evidence="2" key="1">
    <citation type="submission" date="2006-10" db="EMBL/GenBank/DDBJ databases">
        <authorList>
            <person name="Amadeo P."/>
            <person name="Zhao Q."/>
            <person name="Wortman J."/>
            <person name="Fraser-Liggett C."/>
            <person name="Carlton J."/>
        </authorList>
    </citation>
    <scope>NUCLEOTIDE SEQUENCE</scope>
    <source>
        <strain evidence="2">G3</strain>
    </source>
</reference>
<keyword evidence="1" id="KW-0472">Membrane</keyword>
<dbReference type="Proteomes" id="UP000001542">
    <property type="component" value="Unassembled WGS sequence"/>
</dbReference>
<gene>
    <name evidence="2" type="ORF">TVAG_072750</name>
</gene>
<dbReference type="Pfam" id="PF06100">
    <property type="entry name" value="MCRA"/>
    <property type="match status" value="1"/>
</dbReference>
<dbReference type="VEuPathDB" id="TrichDB:TVAG_072750"/>
<dbReference type="PANTHER" id="PTHR37417:SF2">
    <property type="entry name" value="67 KDA MYOSIN-CROSS-REACTIVE ANTIGEN FAMILY PROTEIN (AFU_ORTHOLOGUE AFUA_5G09970)"/>
    <property type="match status" value="1"/>
</dbReference>
<dbReference type="InterPro" id="IPR010354">
    <property type="entry name" value="Oleate_hydratase"/>
</dbReference>
<dbReference type="GO" id="GO:0071949">
    <property type="term" value="F:FAD binding"/>
    <property type="evidence" value="ECO:0007669"/>
    <property type="project" value="InterPro"/>
</dbReference>
<dbReference type="EMBL" id="DS114153">
    <property type="protein sequence ID" value="EAX89929.1"/>
    <property type="molecule type" value="Genomic_DNA"/>
</dbReference>
<dbReference type="AlphaFoldDB" id="A2FYU6"/>
<dbReference type="VEuPathDB" id="TrichDB:TVAGG3_0456720"/>
<reference evidence="2" key="2">
    <citation type="journal article" date="2007" name="Science">
        <title>Draft genome sequence of the sexually transmitted pathogen Trichomonas vaginalis.</title>
        <authorList>
            <person name="Carlton J.M."/>
            <person name="Hirt R.P."/>
            <person name="Silva J.C."/>
            <person name="Delcher A.L."/>
            <person name="Schatz M."/>
            <person name="Zhao Q."/>
            <person name="Wortman J.R."/>
            <person name="Bidwell S.L."/>
            <person name="Alsmark U.C.M."/>
            <person name="Besteiro S."/>
            <person name="Sicheritz-Ponten T."/>
            <person name="Noel C.J."/>
            <person name="Dacks J.B."/>
            <person name="Foster P.G."/>
            <person name="Simillion C."/>
            <person name="Van de Peer Y."/>
            <person name="Miranda-Saavedra D."/>
            <person name="Barton G.J."/>
            <person name="Westrop G.D."/>
            <person name="Mueller S."/>
            <person name="Dessi D."/>
            <person name="Fiori P.L."/>
            <person name="Ren Q."/>
            <person name="Paulsen I."/>
            <person name="Zhang H."/>
            <person name="Bastida-Corcuera F.D."/>
            <person name="Simoes-Barbosa A."/>
            <person name="Brown M.T."/>
            <person name="Hayes R.D."/>
            <person name="Mukherjee M."/>
            <person name="Okumura C.Y."/>
            <person name="Schneider R."/>
            <person name="Smith A.J."/>
            <person name="Vanacova S."/>
            <person name="Villalvazo M."/>
            <person name="Haas B.J."/>
            <person name="Pertea M."/>
            <person name="Feldblyum T.V."/>
            <person name="Utterback T.R."/>
            <person name="Shu C.L."/>
            <person name="Osoegawa K."/>
            <person name="de Jong P.J."/>
            <person name="Hrdy I."/>
            <person name="Horvathova L."/>
            <person name="Zubacova Z."/>
            <person name="Dolezal P."/>
            <person name="Malik S.B."/>
            <person name="Logsdon J.M. Jr."/>
            <person name="Henze K."/>
            <person name="Gupta A."/>
            <person name="Wang C.C."/>
            <person name="Dunne R.L."/>
            <person name="Upcroft J.A."/>
            <person name="Upcroft P."/>
            <person name="White O."/>
            <person name="Salzberg S.L."/>
            <person name="Tang P."/>
            <person name="Chiu C.-H."/>
            <person name="Lee Y.-S."/>
            <person name="Embley T.M."/>
            <person name="Coombs G.H."/>
            <person name="Mottram J.C."/>
            <person name="Tachezy J."/>
            <person name="Fraser-Liggett C.M."/>
            <person name="Johnson P.J."/>
        </authorList>
    </citation>
    <scope>NUCLEOTIDE SEQUENCE [LARGE SCALE GENOMIC DNA]</scope>
    <source>
        <strain evidence="2">G3</strain>
    </source>
</reference>
<organism evidence="2 3">
    <name type="scientific">Trichomonas vaginalis (strain ATCC PRA-98 / G3)</name>
    <dbReference type="NCBI Taxonomy" id="412133"/>
    <lineage>
        <taxon>Eukaryota</taxon>
        <taxon>Metamonada</taxon>
        <taxon>Parabasalia</taxon>
        <taxon>Trichomonadida</taxon>
        <taxon>Trichomonadidae</taxon>
        <taxon>Trichomonas</taxon>
    </lineage>
</organism>
<dbReference type="InParanoid" id="A2FYU6"/>
<dbReference type="NCBIfam" id="NF010584">
    <property type="entry name" value="PRK13977.1"/>
    <property type="match status" value="1"/>
</dbReference>
<proteinExistence type="predicted"/>
<dbReference type="OrthoDB" id="545169at2759"/>
<dbReference type="InterPro" id="IPR036188">
    <property type="entry name" value="FAD/NAD-bd_sf"/>
</dbReference>
<dbReference type="SMR" id="A2FYU6"/>
<keyword evidence="3" id="KW-1185">Reference proteome</keyword>
<accession>A2FYU6</accession>
<keyword evidence="1" id="KW-1133">Transmembrane helix</keyword>